<organism evidence="1 2">
    <name type="scientific">Capnocytophaga cynodegmi</name>
    <dbReference type="NCBI Taxonomy" id="28189"/>
    <lineage>
        <taxon>Bacteria</taxon>
        <taxon>Pseudomonadati</taxon>
        <taxon>Bacteroidota</taxon>
        <taxon>Flavobacteriia</taxon>
        <taxon>Flavobacteriales</taxon>
        <taxon>Flavobacteriaceae</taxon>
        <taxon>Capnocytophaga</taxon>
    </lineage>
</organism>
<evidence type="ECO:0000313" key="2">
    <source>
        <dbReference type="Proteomes" id="UP000038083"/>
    </source>
</evidence>
<dbReference type="Proteomes" id="UP000038083">
    <property type="component" value="Unassembled WGS sequence"/>
</dbReference>
<protein>
    <recommendedName>
        <fullName evidence="3">Lipoprotein</fullName>
    </recommendedName>
</protein>
<sequence length="144" mass="16668">MKNFLLLLFIVTTLLGCEDRGQDCYPPPPVLSLLINKESEIYKEFVDPVGNLNKDNVKIYKEDKIYPFIFDNTYRKDYLIIRINLNFENDVYTGKTETLYLQNPVKTYKIEVNGYMQSEGCGPVAHTNEIRVDGVKIEGNYLAK</sequence>
<reference evidence="2" key="1">
    <citation type="submission" date="2015-01" db="EMBL/GenBank/DDBJ databases">
        <authorList>
            <person name="MANFREDI Pablo"/>
        </authorList>
    </citation>
    <scope>NUCLEOTIDE SEQUENCE [LARGE SCALE GENOMIC DNA]</scope>
    <source>
        <strain evidence="2">Ccy74</strain>
    </source>
</reference>
<evidence type="ECO:0000313" key="1">
    <source>
        <dbReference type="EMBL" id="CEN37076.1"/>
    </source>
</evidence>
<name>A0A0B7HBL7_9FLAO</name>
<proteinExistence type="predicted"/>
<dbReference type="OrthoDB" id="1150813at2"/>
<accession>A0A0B7HBL7</accession>
<evidence type="ECO:0008006" key="3">
    <source>
        <dbReference type="Google" id="ProtNLM"/>
    </source>
</evidence>
<dbReference type="AlphaFoldDB" id="A0A0B7HBL7"/>
<dbReference type="EMBL" id="CDOG01000014">
    <property type="protein sequence ID" value="CEN37076.1"/>
    <property type="molecule type" value="Genomic_DNA"/>
</dbReference>
<gene>
    <name evidence="1" type="ORF">CCYN74_210027</name>
</gene>
<dbReference type="RefSeq" id="WP_041996324.1">
    <property type="nucleotide sequence ID" value="NZ_CDOG01000014.1"/>
</dbReference>
<dbReference type="PROSITE" id="PS51257">
    <property type="entry name" value="PROKAR_LIPOPROTEIN"/>
    <property type="match status" value="1"/>
</dbReference>